<dbReference type="RefSeq" id="XP_018497607.1">
    <property type="nucleotide sequence ID" value="XM_018642091.1"/>
</dbReference>
<dbReference type="AlphaFoldDB" id="A0AAJ7PB41"/>
<name>A0AAJ7PB41_9ACAR</name>
<protein>
    <submittedName>
        <fullName evidence="3">Cuticle protein 7</fullName>
    </submittedName>
</protein>
<keyword evidence="2" id="KW-1185">Reference proteome</keyword>
<organism evidence="2 3">
    <name type="scientific">Galendromus occidentalis</name>
    <name type="common">western predatory mite</name>
    <dbReference type="NCBI Taxonomy" id="34638"/>
    <lineage>
        <taxon>Eukaryota</taxon>
        <taxon>Metazoa</taxon>
        <taxon>Ecdysozoa</taxon>
        <taxon>Arthropoda</taxon>
        <taxon>Chelicerata</taxon>
        <taxon>Arachnida</taxon>
        <taxon>Acari</taxon>
        <taxon>Parasitiformes</taxon>
        <taxon>Mesostigmata</taxon>
        <taxon>Gamasina</taxon>
        <taxon>Phytoseioidea</taxon>
        <taxon>Phytoseiidae</taxon>
        <taxon>Typhlodrominae</taxon>
        <taxon>Galendromus</taxon>
    </lineage>
</organism>
<evidence type="ECO:0000313" key="2">
    <source>
        <dbReference type="Proteomes" id="UP000694867"/>
    </source>
</evidence>
<accession>A0AAJ7PB41</accession>
<dbReference type="GeneID" id="100906831"/>
<feature type="chain" id="PRO_5042595439" evidence="1">
    <location>
        <begin position="19"/>
        <end position="79"/>
    </location>
</feature>
<dbReference type="Proteomes" id="UP000694867">
    <property type="component" value="Unplaced"/>
</dbReference>
<evidence type="ECO:0000313" key="3">
    <source>
        <dbReference type="RefSeq" id="XP_018497607.1"/>
    </source>
</evidence>
<sequence>MFAKLSIVLLAVVSAALGGVLKDFTGGTYDLTTGQYSSAITGRVYNTAPYGYASPYVPAYGYAAPYALASPYVYGGLYR</sequence>
<dbReference type="KEGG" id="goe:100906831"/>
<keyword evidence="1" id="KW-0732">Signal</keyword>
<gene>
    <name evidence="3" type="primary">LOC100906831</name>
</gene>
<reference evidence="3" key="1">
    <citation type="submission" date="2025-08" db="UniProtKB">
        <authorList>
            <consortium name="RefSeq"/>
        </authorList>
    </citation>
    <scope>IDENTIFICATION</scope>
</reference>
<evidence type="ECO:0000256" key="1">
    <source>
        <dbReference type="SAM" id="SignalP"/>
    </source>
</evidence>
<proteinExistence type="predicted"/>
<feature type="signal peptide" evidence="1">
    <location>
        <begin position="1"/>
        <end position="18"/>
    </location>
</feature>